<gene>
    <name evidence="4" type="ORF">PR048_016099</name>
</gene>
<evidence type="ECO:0000313" key="5">
    <source>
        <dbReference type="Proteomes" id="UP001159363"/>
    </source>
</evidence>
<dbReference type="PANTHER" id="PTHR12963">
    <property type="entry name" value="THYROID RECEPTOR INTERACTING PROTEIN RELATED"/>
    <property type="match status" value="1"/>
</dbReference>
<dbReference type="CDD" id="cd06554">
    <property type="entry name" value="ASCH_ASC-1_like"/>
    <property type="match status" value="1"/>
</dbReference>
<protein>
    <recommendedName>
        <fullName evidence="6">Activating signal cointegrator 1</fullName>
    </recommendedName>
</protein>
<sequence>MKLKLKKTSVLNKLMSWKAICDTPLLPSRHVCECQASKHRLINNCLKCGRIVCEQEGSGPCLFCNALVCSPEEQEVLNSKTKKAEKLYQKLVDIKAPQNWEKALQHRDRLLEYDRTSERRTKVIDDESDYFAANSVWLTKAEREKLQEKEAEMRAKRHASQRNKKITLDFAGRQVIEEKENAEVYQDVDELLHGSGINPKVDMDDRSEFPEILFSLSMVSQQMLKIRHQMLKFQDSSFSFDEDTLKNHVAGVTPDRNCYRIQDREFLEMSDEGFCLSLHQPWASLLVTGIKIHEGRTWYTPHRGRLWIAATVKVANLQDIAELENTYRILLAAHLEKGNRIHTITRSRPGDDIKFPTSYPSSCLLGCVNVVNCLPQEEYREKFPTGESESPFVFICKEPKELPIKFPIQGKRKIYKLDPKIHEAAKNLLMRSARQQAQQSS</sequence>
<feature type="domain" description="ASCH" evidence="1">
    <location>
        <begin position="276"/>
        <end position="381"/>
    </location>
</feature>
<organism evidence="4 5">
    <name type="scientific">Dryococelus australis</name>
    <dbReference type="NCBI Taxonomy" id="614101"/>
    <lineage>
        <taxon>Eukaryota</taxon>
        <taxon>Metazoa</taxon>
        <taxon>Ecdysozoa</taxon>
        <taxon>Arthropoda</taxon>
        <taxon>Hexapoda</taxon>
        <taxon>Insecta</taxon>
        <taxon>Pterygota</taxon>
        <taxon>Neoptera</taxon>
        <taxon>Polyneoptera</taxon>
        <taxon>Phasmatodea</taxon>
        <taxon>Verophasmatodea</taxon>
        <taxon>Anareolatae</taxon>
        <taxon>Phasmatidae</taxon>
        <taxon>Eurycanthinae</taxon>
        <taxon>Dryococelus</taxon>
    </lineage>
</organism>
<feature type="domain" description="Activating signal cointegrator 1 third" evidence="3">
    <location>
        <begin position="126"/>
        <end position="178"/>
    </location>
</feature>
<dbReference type="Pfam" id="PF04266">
    <property type="entry name" value="ASCH"/>
    <property type="match status" value="1"/>
</dbReference>
<dbReference type="EMBL" id="JARBHB010000005">
    <property type="protein sequence ID" value="KAJ8884242.1"/>
    <property type="molecule type" value="Genomic_DNA"/>
</dbReference>
<dbReference type="Gene3D" id="2.30.130.30">
    <property type="entry name" value="Hypothetical protein"/>
    <property type="match status" value="1"/>
</dbReference>
<dbReference type="Pfam" id="PF23134">
    <property type="entry name" value="TRIP4_3rd"/>
    <property type="match status" value="1"/>
</dbReference>
<dbReference type="InterPro" id="IPR039128">
    <property type="entry name" value="TRIP4-like"/>
</dbReference>
<dbReference type="InterPro" id="IPR009349">
    <property type="entry name" value="TRIP4/RQT4_C2HC5_Znf"/>
</dbReference>
<dbReference type="PANTHER" id="PTHR12963:SF4">
    <property type="entry name" value="ACTIVATING SIGNAL COINTEGRATOR 1"/>
    <property type="match status" value="1"/>
</dbReference>
<evidence type="ECO:0000259" key="2">
    <source>
        <dbReference type="Pfam" id="PF06221"/>
    </source>
</evidence>
<dbReference type="InterPro" id="IPR015947">
    <property type="entry name" value="PUA-like_sf"/>
</dbReference>
<dbReference type="Pfam" id="PF06221">
    <property type="entry name" value="zf-C2HC5"/>
    <property type="match status" value="1"/>
</dbReference>
<comment type="caution">
    <text evidence="4">The sequence shown here is derived from an EMBL/GenBank/DDBJ whole genome shotgun (WGS) entry which is preliminary data.</text>
</comment>
<proteinExistence type="predicted"/>
<evidence type="ECO:0000259" key="3">
    <source>
        <dbReference type="Pfam" id="PF23134"/>
    </source>
</evidence>
<dbReference type="InterPro" id="IPR056993">
    <property type="entry name" value="TRIP4_3rd_dom"/>
</dbReference>
<evidence type="ECO:0000259" key="1">
    <source>
        <dbReference type="Pfam" id="PF04266"/>
    </source>
</evidence>
<dbReference type="Proteomes" id="UP001159363">
    <property type="component" value="Chromosome 4"/>
</dbReference>
<name>A0ABQ9HJ23_9NEOP</name>
<feature type="domain" description="TRIP4/RQT4 C2HC5-type zinc finger" evidence="2">
    <location>
        <begin position="30"/>
        <end position="75"/>
    </location>
</feature>
<keyword evidence="5" id="KW-1185">Reference proteome</keyword>
<dbReference type="SUPFAM" id="SSF88697">
    <property type="entry name" value="PUA domain-like"/>
    <property type="match status" value="1"/>
</dbReference>
<evidence type="ECO:0008006" key="6">
    <source>
        <dbReference type="Google" id="ProtNLM"/>
    </source>
</evidence>
<reference evidence="4 5" key="1">
    <citation type="submission" date="2023-02" db="EMBL/GenBank/DDBJ databases">
        <title>LHISI_Scaffold_Assembly.</title>
        <authorList>
            <person name="Stuart O.P."/>
            <person name="Cleave R."/>
            <person name="Magrath M.J.L."/>
            <person name="Mikheyev A.S."/>
        </authorList>
    </citation>
    <scope>NUCLEOTIDE SEQUENCE [LARGE SCALE GENOMIC DNA]</scope>
    <source>
        <strain evidence="4">Daus_M_001</strain>
        <tissue evidence="4">Leg muscle</tissue>
    </source>
</reference>
<dbReference type="InterPro" id="IPR007374">
    <property type="entry name" value="ASCH_domain"/>
</dbReference>
<accession>A0ABQ9HJ23</accession>
<evidence type="ECO:0000313" key="4">
    <source>
        <dbReference type="EMBL" id="KAJ8884242.1"/>
    </source>
</evidence>